<evidence type="ECO:0000313" key="3">
    <source>
        <dbReference type="Proteomes" id="UP000053317"/>
    </source>
</evidence>
<gene>
    <name evidence="2" type="ORF">UCRPC4_g03799</name>
</gene>
<reference evidence="2 3" key="2">
    <citation type="submission" date="2015-05" db="EMBL/GenBank/DDBJ databases">
        <authorList>
            <person name="Morales-Cruz A."/>
            <person name="Amrine K.C."/>
            <person name="Cantu D."/>
        </authorList>
    </citation>
    <scope>NUCLEOTIDE SEQUENCE [LARGE SCALE GENOMIC DNA]</scope>
    <source>
        <strain evidence="2">UCRPC4</strain>
    </source>
</reference>
<evidence type="ECO:0000256" key="1">
    <source>
        <dbReference type="SAM" id="MobiDB-lite"/>
    </source>
</evidence>
<dbReference type="Proteomes" id="UP000053317">
    <property type="component" value="Unassembled WGS sequence"/>
</dbReference>
<reference evidence="2 3" key="1">
    <citation type="submission" date="2015-05" db="EMBL/GenBank/DDBJ databases">
        <title>Distinctive expansion of gene families associated with plant cell wall degradation and secondary metabolism in the genomes of grapevine trunk pathogens.</title>
        <authorList>
            <person name="Lawrence D.P."/>
            <person name="Travadon R."/>
            <person name="Rolshausen P.E."/>
            <person name="Baumgartner K."/>
        </authorList>
    </citation>
    <scope>NUCLEOTIDE SEQUENCE [LARGE SCALE GENOMIC DNA]</scope>
    <source>
        <strain evidence="2">UCRPC4</strain>
    </source>
</reference>
<feature type="compositionally biased region" description="Acidic residues" evidence="1">
    <location>
        <begin position="1"/>
        <end position="14"/>
    </location>
</feature>
<dbReference type="AlphaFoldDB" id="A0A0G2EGK5"/>
<proteinExistence type="predicted"/>
<organism evidence="2 3">
    <name type="scientific">Phaeomoniella chlamydospora</name>
    <name type="common">Phaeoacremonium chlamydosporum</name>
    <dbReference type="NCBI Taxonomy" id="158046"/>
    <lineage>
        <taxon>Eukaryota</taxon>
        <taxon>Fungi</taxon>
        <taxon>Dikarya</taxon>
        <taxon>Ascomycota</taxon>
        <taxon>Pezizomycotina</taxon>
        <taxon>Eurotiomycetes</taxon>
        <taxon>Chaetothyriomycetidae</taxon>
        <taxon>Phaeomoniellales</taxon>
        <taxon>Phaeomoniellaceae</taxon>
        <taxon>Phaeomoniella</taxon>
    </lineage>
</organism>
<dbReference type="EMBL" id="LCWF01000086">
    <property type="protein sequence ID" value="KKY21361.1"/>
    <property type="molecule type" value="Genomic_DNA"/>
</dbReference>
<feature type="compositionally biased region" description="Pro residues" evidence="1">
    <location>
        <begin position="47"/>
        <end position="56"/>
    </location>
</feature>
<sequence length="394" mass="42475">MADDPGDMYEDEEAAIQRQRRGCPSATPSTKPSAIHSDIPSTTPSSAPKPDPPSPSSEPYEPPKETWIIRDHSSVSGRYTLYDLLYIRSITGSISIEIEIPSDWNERSRPSVVDIATSSGSVSINYVDAFGRSIGRTGIFGSNEGDDGSEEIYFSKSSSSSASTRQRTLVSSVSSKTGGISGHFLHGNQTTYKTETGSISGTFYPIGPVSEDSYLSTSTTSGSTSLTITDPLQRRQMSNADRTQVYHLENLYSYHTTYASGSATLKYPGTWSGTVEIKTDGSGSRKASGTGLHIIEETPNRIVASRGHAKGTAVIHQYGSGSVTFTCAGLMDTIRGMWQGGNDKAGKAGDKEFEGVMGWLVWMMEEAIDSLDRVQGDKEMETENLNDLNAGDME</sequence>
<feature type="region of interest" description="Disordered" evidence="1">
    <location>
        <begin position="375"/>
        <end position="394"/>
    </location>
</feature>
<accession>A0A0G2EGK5</accession>
<comment type="caution">
    <text evidence="2">The sequence shown here is derived from an EMBL/GenBank/DDBJ whole genome shotgun (WGS) entry which is preliminary data.</text>
</comment>
<evidence type="ECO:0000313" key="2">
    <source>
        <dbReference type="EMBL" id="KKY21361.1"/>
    </source>
</evidence>
<keyword evidence="3" id="KW-1185">Reference proteome</keyword>
<protein>
    <submittedName>
        <fullName evidence="2">Uncharacterized protein</fullName>
    </submittedName>
</protein>
<name>A0A0G2EGK5_PHACM</name>
<dbReference type="OrthoDB" id="3539644at2759"/>
<feature type="region of interest" description="Disordered" evidence="1">
    <location>
        <begin position="1"/>
        <end position="65"/>
    </location>
</feature>